<gene>
    <name evidence="2" type="ORF">PVK37_06365</name>
</gene>
<reference evidence="2 3" key="1">
    <citation type="submission" date="2023-02" db="EMBL/GenBank/DDBJ databases">
        <authorList>
            <person name="Mo P."/>
        </authorList>
    </citation>
    <scope>NUCLEOTIDE SEQUENCE [LARGE SCALE GENOMIC DNA]</scope>
    <source>
        <strain evidence="2 3">HUAS 3</strain>
    </source>
</reference>
<keyword evidence="3" id="KW-1185">Reference proteome</keyword>
<protein>
    <submittedName>
        <fullName evidence="2">Uncharacterized protein</fullName>
    </submittedName>
</protein>
<dbReference type="Proteomes" id="UP001219605">
    <property type="component" value="Chromosome"/>
</dbReference>
<name>A0ABY7ZSN6_9ACTN</name>
<organism evidence="2 3">
    <name type="scientific">Micromonospora cathayae</name>
    <dbReference type="NCBI Taxonomy" id="3028804"/>
    <lineage>
        <taxon>Bacteria</taxon>
        <taxon>Bacillati</taxon>
        <taxon>Actinomycetota</taxon>
        <taxon>Actinomycetes</taxon>
        <taxon>Micromonosporales</taxon>
        <taxon>Micromonosporaceae</taxon>
        <taxon>Micromonospora</taxon>
    </lineage>
</organism>
<evidence type="ECO:0000313" key="2">
    <source>
        <dbReference type="EMBL" id="WDZ86046.1"/>
    </source>
</evidence>
<proteinExistence type="predicted"/>
<dbReference type="EMBL" id="CP118615">
    <property type="protein sequence ID" value="WDZ86046.1"/>
    <property type="molecule type" value="Genomic_DNA"/>
</dbReference>
<feature type="region of interest" description="Disordered" evidence="1">
    <location>
        <begin position="87"/>
        <end position="126"/>
    </location>
</feature>
<sequence length="126" mass="13385">MTDDPSSRTVQLYCRIEVLVTDPDAVTGRAVAELRAADVDWSTEEDDLDSACAELRDSLTTSLASLADIGRVVDDVPGVEFRGGICWAESGPPREPFPPTDRGVPDPGEAWGGATGVPKSVTTPRK</sequence>
<evidence type="ECO:0000256" key="1">
    <source>
        <dbReference type="SAM" id="MobiDB-lite"/>
    </source>
</evidence>
<dbReference type="RefSeq" id="WP_275032822.1">
    <property type="nucleotide sequence ID" value="NZ_CP118615.1"/>
</dbReference>
<evidence type="ECO:0000313" key="3">
    <source>
        <dbReference type="Proteomes" id="UP001219605"/>
    </source>
</evidence>
<accession>A0ABY7ZSN6</accession>